<evidence type="ECO:0000256" key="2">
    <source>
        <dbReference type="ARBA" id="ARBA00006472"/>
    </source>
</evidence>
<protein>
    <recommendedName>
        <fullName evidence="4">Putative pterin-4-alpha-carbinolamine dehydratase</fullName>
        <shortName evidence="4">PHS</shortName>
        <ecNumber evidence="4">4.2.1.96</ecNumber>
    </recommendedName>
    <alternativeName>
        <fullName evidence="4">4-alpha-hydroxy-tetrahydropterin dehydratase</fullName>
    </alternativeName>
    <alternativeName>
        <fullName evidence="4">Pterin carbinolamine dehydratase</fullName>
        <shortName evidence="4">PCD</shortName>
    </alternativeName>
</protein>
<dbReference type="InterPro" id="IPR001533">
    <property type="entry name" value="Pterin_deHydtase"/>
</dbReference>
<evidence type="ECO:0000256" key="1">
    <source>
        <dbReference type="ARBA" id="ARBA00001554"/>
    </source>
</evidence>
<evidence type="ECO:0000256" key="4">
    <source>
        <dbReference type="HAMAP-Rule" id="MF_00434"/>
    </source>
</evidence>
<dbReference type="GO" id="GO:0006729">
    <property type="term" value="P:tetrahydrobiopterin biosynthetic process"/>
    <property type="evidence" value="ECO:0007669"/>
    <property type="project" value="InterPro"/>
</dbReference>
<dbReference type="PANTHER" id="PTHR12599:SF0">
    <property type="entry name" value="PTERIN-4-ALPHA-CARBINOLAMINE DEHYDRATASE"/>
    <property type="match status" value="1"/>
</dbReference>
<gene>
    <name evidence="5" type="ORF">US19_C0016G0020</name>
</gene>
<dbReference type="AlphaFoldDB" id="A0A0G0EUE7"/>
<evidence type="ECO:0000313" key="5">
    <source>
        <dbReference type="EMBL" id="KKQ09197.1"/>
    </source>
</evidence>
<comment type="similarity">
    <text evidence="2 4">Belongs to the pterin-4-alpha-carbinolamine dehydratase family.</text>
</comment>
<dbReference type="Proteomes" id="UP000034492">
    <property type="component" value="Unassembled WGS sequence"/>
</dbReference>
<dbReference type="Pfam" id="PF01329">
    <property type="entry name" value="Pterin_4a"/>
    <property type="match status" value="1"/>
</dbReference>
<name>A0A0G0EUE7_9BACT</name>
<dbReference type="EC" id="4.2.1.96" evidence="4"/>
<accession>A0A0G0EUE7</accession>
<organism evidence="5 6">
    <name type="scientific">Candidatus Daviesbacteria bacterium GW2011_GWB1_36_5</name>
    <dbReference type="NCBI Taxonomy" id="1618426"/>
    <lineage>
        <taxon>Bacteria</taxon>
        <taxon>Candidatus Daviesiibacteriota</taxon>
    </lineage>
</organism>
<comment type="caution">
    <text evidence="5">The sequence shown here is derived from an EMBL/GenBank/DDBJ whole genome shotgun (WGS) entry which is preliminary data.</text>
</comment>
<dbReference type="NCBIfam" id="NF002017">
    <property type="entry name" value="PRK00823.1-2"/>
    <property type="match status" value="1"/>
</dbReference>
<comment type="catalytic activity">
    <reaction evidence="1 4">
        <text>(4aS,6R)-4a-hydroxy-L-erythro-5,6,7,8-tetrahydrobiopterin = (6R)-L-erythro-6,7-dihydrobiopterin + H2O</text>
        <dbReference type="Rhea" id="RHEA:11920"/>
        <dbReference type="ChEBI" id="CHEBI:15377"/>
        <dbReference type="ChEBI" id="CHEBI:15642"/>
        <dbReference type="ChEBI" id="CHEBI:43120"/>
        <dbReference type="EC" id="4.2.1.96"/>
    </reaction>
</comment>
<proteinExistence type="inferred from homology"/>
<dbReference type="CDD" id="cd00488">
    <property type="entry name" value="PCD_DCoH"/>
    <property type="match status" value="1"/>
</dbReference>
<evidence type="ECO:0000313" key="6">
    <source>
        <dbReference type="Proteomes" id="UP000034492"/>
    </source>
</evidence>
<dbReference type="PATRIC" id="fig|1618426.3.peg.606"/>
<reference evidence="5 6" key="1">
    <citation type="journal article" date="2015" name="Nature">
        <title>rRNA introns, odd ribosomes, and small enigmatic genomes across a large radiation of phyla.</title>
        <authorList>
            <person name="Brown C.T."/>
            <person name="Hug L.A."/>
            <person name="Thomas B.C."/>
            <person name="Sharon I."/>
            <person name="Castelle C.J."/>
            <person name="Singh A."/>
            <person name="Wilkins M.J."/>
            <person name="Williams K.H."/>
            <person name="Banfield J.F."/>
        </authorList>
    </citation>
    <scope>NUCLEOTIDE SEQUENCE [LARGE SCALE GENOMIC DNA]</scope>
</reference>
<dbReference type="EMBL" id="LBSA01000016">
    <property type="protein sequence ID" value="KKQ09197.1"/>
    <property type="molecule type" value="Genomic_DNA"/>
</dbReference>
<dbReference type="InterPro" id="IPR036428">
    <property type="entry name" value="PCD_sf"/>
</dbReference>
<dbReference type="HAMAP" id="MF_00434">
    <property type="entry name" value="Pterin_4_alpha"/>
    <property type="match status" value="1"/>
</dbReference>
<dbReference type="Gene3D" id="3.30.1360.20">
    <property type="entry name" value="Transcriptional coactivator/pterin dehydratase"/>
    <property type="match status" value="1"/>
</dbReference>
<dbReference type="PANTHER" id="PTHR12599">
    <property type="entry name" value="PTERIN-4-ALPHA-CARBINOLAMINE DEHYDRATASE"/>
    <property type="match status" value="1"/>
</dbReference>
<keyword evidence="3 4" id="KW-0456">Lyase</keyword>
<dbReference type="GO" id="GO:0008124">
    <property type="term" value="F:4-alpha-hydroxytetrahydrobiopterin dehydratase activity"/>
    <property type="evidence" value="ECO:0007669"/>
    <property type="project" value="UniProtKB-UniRule"/>
</dbReference>
<dbReference type="SUPFAM" id="SSF55248">
    <property type="entry name" value="PCD-like"/>
    <property type="match status" value="1"/>
</dbReference>
<evidence type="ECO:0000256" key="3">
    <source>
        <dbReference type="ARBA" id="ARBA00023239"/>
    </source>
</evidence>
<sequence length="106" mass="12185">MEDLTKKKCVPCDTGEGKLEQNKVKEYLKAVHEWFLIGDTIVREYKFKDFKEAMSFINRVADLAEEEGHHPDLFVSYNKVKLTLMTHAAGGLTENDFIMAAKINNF</sequence>